<evidence type="ECO:0000313" key="1">
    <source>
        <dbReference type="EMBL" id="MDT0441466.1"/>
    </source>
</evidence>
<reference evidence="2" key="1">
    <citation type="submission" date="2023-07" db="EMBL/GenBank/DDBJ databases">
        <title>30 novel species of actinomycetes from the DSMZ collection.</title>
        <authorList>
            <person name="Nouioui I."/>
        </authorList>
    </citation>
    <scope>NUCLEOTIDE SEQUENCE [LARGE SCALE GENOMIC DNA]</scope>
    <source>
        <strain evidence="2">DSM 41886</strain>
    </source>
</reference>
<comment type="caution">
    <text evidence="1">The sequence shown here is derived from an EMBL/GenBank/DDBJ whole genome shotgun (WGS) entry which is preliminary data.</text>
</comment>
<sequence>MDSAAARIPVLWVCGPPGVGKTTVAWEIHSRLKRAGIAAGYADIDQLGICYPEPASDPGRHRMQADNLGAVVSAYRAAGARCVVVSGVVDAARGVHTDRIPHAALTVCRLRAERDVLERRFTARDGAGADAVADVLREADALDAGGIGDVCVDTTGLPVAEVARRVRASTGGWPGTDLPAARQVPDVPAAAGADGPVLWLCGAAGVGKSTVGFALYLRLLRAGLTAAYLDLEQIGFLRPAPPDDPGNHRVKARNLAAVWRTYRAAGARCLTVSGPMEDAATLAAYTKALPAATFTVCRLHAGREQLTSRIMSRGQGGSWAQPGDPLRGRSTARLLGVADAAAAQARALERSAVGDLRIDTDTYTAEEAAGTILTRTGWPAR</sequence>
<dbReference type="Proteomes" id="UP001183615">
    <property type="component" value="Unassembled WGS sequence"/>
</dbReference>
<dbReference type="InterPro" id="IPR027417">
    <property type="entry name" value="P-loop_NTPase"/>
</dbReference>
<dbReference type="RefSeq" id="WP_311615260.1">
    <property type="nucleotide sequence ID" value="NZ_JAVREV010000001.1"/>
</dbReference>
<name>A0ABU2RYH1_9ACTN</name>
<gene>
    <name evidence="1" type="ORF">RM779_02460</name>
</gene>
<organism evidence="1 2">
    <name type="scientific">Streptomyces johnsoniae</name>
    <dbReference type="NCBI Taxonomy" id="3075532"/>
    <lineage>
        <taxon>Bacteria</taxon>
        <taxon>Bacillati</taxon>
        <taxon>Actinomycetota</taxon>
        <taxon>Actinomycetes</taxon>
        <taxon>Kitasatosporales</taxon>
        <taxon>Streptomycetaceae</taxon>
        <taxon>Streptomyces</taxon>
    </lineage>
</organism>
<keyword evidence="2" id="KW-1185">Reference proteome</keyword>
<dbReference type="Gene3D" id="3.40.50.300">
    <property type="entry name" value="P-loop containing nucleotide triphosphate hydrolases"/>
    <property type="match status" value="2"/>
</dbReference>
<proteinExistence type="predicted"/>
<dbReference type="SUPFAM" id="SSF52540">
    <property type="entry name" value="P-loop containing nucleoside triphosphate hydrolases"/>
    <property type="match status" value="2"/>
</dbReference>
<accession>A0ABU2RYH1</accession>
<evidence type="ECO:0008006" key="3">
    <source>
        <dbReference type="Google" id="ProtNLM"/>
    </source>
</evidence>
<evidence type="ECO:0000313" key="2">
    <source>
        <dbReference type="Proteomes" id="UP001183615"/>
    </source>
</evidence>
<dbReference type="EMBL" id="JAVREV010000001">
    <property type="protein sequence ID" value="MDT0441466.1"/>
    <property type="molecule type" value="Genomic_DNA"/>
</dbReference>
<protein>
    <recommendedName>
        <fullName evidence="3">Adenylylsulfate kinase</fullName>
    </recommendedName>
</protein>